<dbReference type="GO" id="GO:0003677">
    <property type="term" value="F:DNA binding"/>
    <property type="evidence" value="ECO:0007669"/>
    <property type="project" value="UniProtKB-KW"/>
</dbReference>
<dbReference type="STRING" id="392500.Swoo_4050"/>
<dbReference type="InterPro" id="IPR009061">
    <property type="entry name" value="DNA-bd_dom_put_sf"/>
</dbReference>
<dbReference type="PROSITE" id="PS50937">
    <property type="entry name" value="HTH_MERR_2"/>
    <property type="match status" value="1"/>
</dbReference>
<dbReference type="SMART" id="SM00422">
    <property type="entry name" value="HTH_MERR"/>
    <property type="match status" value="1"/>
</dbReference>
<reference evidence="3 4" key="1">
    <citation type="submission" date="2008-02" db="EMBL/GenBank/DDBJ databases">
        <title>Complete sequence of Shewanella woodyi ATCC 51908.</title>
        <authorList>
            <consortium name="US DOE Joint Genome Institute"/>
            <person name="Copeland A."/>
            <person name="Lucas S."/>
            <person name="Lapidus A."/>
            <person name="Glavina del Rio T."/>
            <person name="Dalin E."/>
            <person name="Tice H."/>
            <person name="Bruce D."/>
            <person name="Goodwin L."/>
            <person name="Pitluck S."/>
            <person name="Sims D."/>
            <person name="Brettin T."/>
            <person name="Detter J.C."/>
            <person name="Han C."/>
            <person name="Kuske C.R."/>
            <person name="Schmutz J."/>
            <person name="Larimer F."/>
            <person name="Land M."/>
            <person name="Hauser L."/>
            <person name="Kyrpides N."/>
            <person name="Lykidis A."/>
            <person name="Zhao J.-S."/>
            <person name="Richardson P."/>
        </authorList>
    </citation>
    <scope>NUCLEOTIDE SEQUENCE [LARGE SCALE GENOMIC DNA]</scope>
    <source>
        <strain evidence="4">ATCC 51908 / MS32</strain>
    </source>
</reference>
<dbReference type="eggNOG" id="COG0789">
    <property type="taxonomic scope" value="Bacteria"/>
</dbReference>
<dbReference type="InterPro" id="IPR000551">
    <property type="entry name" value="MerR-type_HTH_dom"/>
</dbReference>
<gene>
    <name evidence="3" type="ordered locus">Swoo_4050</name>
</gene>
<dbReference type="CDD" id="cd01109">
    <property type="entry name" value="HTH_YyaN"/>
    <property type="match status" value="1"/>
</dbReference>
<dbReference type="AlphaFoldDB" id="B1KGZ4"/>
<sequence>MANVMNMKKFSERAGLSAHTLRYYEKIGLLNNVQRNISGHRDYTSRDLDWINFVIRLKDTGMPLSNILEYAKLRALGSDTVKERQKLLEQHRECLKSHIELQQNHLAALEDKIGLYELNKVS</sequence>
<dbReference type="Gene3D" id="1.10.1660.10">
    <property type="match status" value="1"/>
</dbReference>
<dbReference type="KEGG" id="swd:Swoo_4050"/>
<dbReference type="PANTHER" id="PTHR30204">
    <property type="entry name" value="REDOX-CYCLING DRUG-SENSING TRANSCRIPTIONAL ACTIVATOR SOXR"/>
    <property type="match status" value="1"/>
</dbReference>
<keyword evidence="1" id="KW-0238">DNA-binding</keyword>
<dbReference type="InterPro" id="IPR047057">
    <property type="entry name" value="MerR_fam"/>
</dbReference>
<evidence type="ECO:0000256" key="1">
    <source>
        <dbReference type="ARBA" id="ARBA00023125"/>
    </source>
</evidence>
<organism evidence="3 4">
    <name type="scientific">Shewanella woodyi (strain ATCC 51908 / MS32)</name>
    <dbReference type="NCBI Taxonomy" id="392500"/>
    <lineage>
        <taxon>Bacteria</taxon>
        <taxon>Pseudomonadati</taxon>
        <taxon>Pseudomonadota</taxon>
        <taxon>Gammaproteobacteria</taxon>
        <taxon>Alteromonadales</taxon>
        <taxon>Shewanellaceae</taxon>
        <taxon>Shewanella</taxon>
    </lineage>
</organism>
<evidence type="ECO:0000313" key="3">
    <source>
        <dbReference type="EMBL" id="ACA88306.1"/>
    </source>
</evidence>
<keyword evidence="4" id="KW-1185">Reference proteome</keyword>
<dbReference type="PANTHER" id="PTHR30204:SF98">
    <property type="entry name" value="HTH-TYPE TRANSCRIPTIONAL REGULATOR ADHR"/>
    <property type="match status" value="1"/>
</dbReference>
<accession>B1KGZ4</accession>
<dbReference type="SUPFAM" id="SSF46955">
    <property type="entry name" value="Putative DNA-binding domain"/>
    <property type="match status" value="1"/>
</dbReference>
<dbReference type="PRINTS" id="PR00040">
    <property type="entry name" value="HTHMERR"/>
</dbReference>
<feature type="domain" description="HTH merR-type" evidence="2">
    <location>
        <begin position="4"/>
        <end position="73"/>
    </location>
</feature>
<dbReference type="GO" id="GO:0003700">
    <property type="term" value="F:DNA-binding transcription factor activity"/>
    <property type="evidence" value="ECO:0007669"/>
    <property type="project" value="InterPro"/>
</dbReference>
<evidence type="ECO:0000313" key="4">
    <source>
        <dbReference type="Proteomes" id="UP000002168"/>
    </source>
</evidence>
<evidence type="ECO:0000259" key="2">
    <source>
        <dbReference type="PROSITE" id="PS50937"/>
    </source>
</evidence>
<dbReference type="Pfam" id="PF13411">
    <property type="entry name" value="MerR_1"/>
    <property type="match status" value="1"/>
</dbReference>
<proteinExistence type="predicted"/>
<dbReference type="EMBL" id="CP000961">
    <property type="protein sequence ID" value="ACA88306.1"/>
    <property type="molecule type" value="Genomic_DNA"/>
</dbReference>
<name>B1KGZ4_SHEWM</name>
<dbReference type="Proteomes" id="UP000002168">
    <property type="component" value="Chromosome"/>
</dbReference>
<protein>
    <submittedName>
        <fullName evidence="3">Transcriptional regulator, MerR family</fullName>
    </submittedName>
</protein>
<dbReference type="HOGENOM" id="CLU_060077_8_3_6"/>